<dbReference type="EMBL" id="JAEUBE010000084">
    <property type="protein sequence ID" value="KAH3671080.1"/>
    <property type="molecule type" value="Genomic_DNA"/>
</dbReference>
<sequence>MLSSLAGIAYVTRSGSQLVSTIPILGIRDCAASPRAVLLSSALRVTTRSGFNVDLSSKSVRSRPVGTSLMSTSIRGLAFRKLLVIVPGTHLLATYIPLHRPAAARTAQNDSCSPLLTNALNRRLNLRMAKSSLLSVGIGVEFKSSSNSSLDRFFSSSRTLETGSVFAATGSSVATDSVTAAALTAVLSRTADEAIKRLMYRLMLLVD</sequence>
<reference evidence="1" key="1">
    <citation type="journal article" date="2021" name="Open Biol.">
        <title>Shared evolutionary footprints suggest mitochondrial oxidative damage underlies multiple complex I losses in fungi.</title>
        <authorList>
            <person name="Schikora-Tamarit M.A."/>
            <person name="Marcet-Houben M."/>
            <person name="Nosek J."/>
            <person name="Gabaldon T."/>
        </authorList>
    </citation>
    <scope>NUCLEOTIDE SEQUENCE</scope>
    <source>
        <strain evidence="1">CBS6075</strain>
    </source>
</reference>
<proteinExistence type="predicted"/>
<gene>
    <name evidence="1" type="ORF">OGAPHI_000791</name>
</gene>
<dbReference type="GeneID" id="70232759"/>
<evidence type="ECO:0000313" key="1">
    <source>
        <dbReference type="EMBL" id="KAH3671080.1"/>
    </source>
</evidence>
<dbReference type="Proteomes" id="UP000769157">
    <property type="component" value="Unassembled WGS sequence"/>
</dbReference>
<evidence type="ECO:0000313" key="2">
    <source>
        <dbReference type="Proteomes" id="UP000769157"/>
    </source>
</evidence>
<reference evidence="1" key="2">
    <citation type="submission" date="2021-01" db="EMBL/GenBank/DDBJ databases">
        <authorList>
            <person name="Schikora-Tamarit M.A."/>
        </authorList>
    </citation>
    <scope>NUCLEOTIDE SEQUENCE</scope>
    <source>
        <strain evidence="1">CBS6075</strain>
    </source>
</reference>
<dbReference type="RefSeq" id="XP_046064448.1">
    <property type="nucleotide sequence ID" value="XM_046208924.1"/>
</dbReference>
<name>A0A9P8PGF0_9ASCO</name>
<dbReference type="AlphaFoldDB" id="A0A9P8PGF0"/>
<protein>
    <submittedName>
        <fullName evidence="1">Uncharacterized protein</fullName>
    </submittedName>
</protein>
<accession>A0A9P8PGF0</accession>
<comment type="caution">
    <text evidence="1">The sequence shown here is derived from an EMBL/GenBank/DDBJ whole genome shotgun (WGS) entry which is preliminary data.</text>
</comment>
<organism evidence="1 2">
    <name type="scientific">Ogataea philodendri</name>
    <dbReference type="NCBI Taxonomy" id="1378263"/>
    <lineage>
        <taxon>Eukaryota</taxon>
        <taxon>Fungi</taxon>
        <taxon>Dikarya</taxon>
        <taxon>Ascomycota</taxon>
        <taxon>Saccharomycotina</taxon>
        <taxon>Pichiomycetes</taxon>
        <taxon>Pichiales</taxon>
        <taxon>Pichiaceae</taxon>
        <taxon>Ogataea</taxon>
    </lineage>
</organism>
<keyword evidence="2" id="KW-1185">Reference proteome</keyword>